<evidence type="ECO:0000256" key="1">
    <source>
        <dbReference type="SAM" id="MobiDB-lite"/>
    </source>
</evidence>
<feature type="compositionally biased region" description="Polar residues" evidence="1">
    <location>
        <begin position="143"/>
        <end position="158"/>
    </location>
</feature>
<gene>
    <name evidence="2" type="ORF">CTEN210_05289</name>
</gene>
<evidence type="ECO:0000313" key="2">
    <source>
        <dbReference type="EMBL" id="GFH48813.1"/>
    </source>
</evidence>
<feature type="region of interest" description="Disordered" evidence="1">
    <location>
        <begin position="1"/>
        <end position="31"/>
    </location>
</feature>
<sequence length="256" mass="28680">MPNVNPDRQGSVDSSIYTNESNNNDTDLSERTLSIQTDDAYKFSRSIYPVGSSSPGPVYRDFLQSNQMVESSNASSQNMQKHVEDMSILSKNFTNTSEEVPFYNFMSLASQLQQETTKNFHLEHSNDLNTSFIHQETANSIDSCTQSSKSGAHQNHASAPQMYDRDSTVSSCEPVDAEVTAHGSARSFGLPRQVSDVESELSSIEPVALHFFKERYSKRIDLPKQVANTEHGLPSIELLDFHLLPEHGFDMKELFD</sequence>
<reference evidence="2 3" key="1">
    <citation type="journal article" date="2021" name="Sci. Rep.">
        <title>The genome of the diatom Chaetoceros tenuissimus carries an ancient integrated fragment of an extant virus.</title>
        <authorList>
            <person name="Hongo Y."/>
            <person name="Kimura K."/>
            <person name="Takaki Y."/>
            <person name="Yoshida Y."/>
            <person name="Baba S."/>
            <person name="Kobayashi G."/>
            <person name="Nagasaki K."/>
            <person name="Hano T."/>
            <person name="Tomaru Y."/>
        </authorList>
    </citation>
    <scope>NUCLEOTIDE SEQUENCE [LARGE SCALE GENOMIC DNA]</scope>
    <source>
        <strain evidence="2 3">NIES-3715</strain>
    </source>
</reference>
<proteinExistence type="predicted"/>
<dbReference type="EMBL" id="BLLK01000029">
    <property type="protein sequence ID" value="GFH48813.1"/>
    <property type="molecule type" value="Genomic_DNA"/>
</dbReference>
<protein>
    <submittedName>
        <fullName evidence="2">Uncharacterized protein</fullName>
    </submittedName>
</protein>
<feature type="region of interest" description="Disordered" evidence="1">
    <location>
        <begin position="143"/>
        <end position="168"/>
    </location>
</feature>
<name>A0AAD3H3L5_9STRA</name>
<dbReference type="Proteomes" id="UP001054902">
    <property type="component" value="Unassembled WGS sequence"/>
</dbReference>
<organism evidence="2 3">
    <name type="scientific">Chaetoceros tenuissimus</name>
    <dbReference type="NCBI Taxonomy" id="426638"/>
    <lineage>
        <taxon>Eukaryota</taxon>
        <taxon>Sar</taxon>
        <taxon>Stramenopiles</taxon>
        <taxon>Ochrophyta</taxon>
        <taxon>Bacillariophyta</taxon>
        <taxon>Coscinodiscophyceae</taxon>
        <taxon>Chaetocerotophycidae</taxon>
        <taxon>Chaetocerotales</taxon>
        <taxon>Chaetocerotaceae</taxon>
        <taxon>Chaetoceros</taxon>
    </lineage>
</organism>
<evidence type="ECO:0000313" key="3">
    <source>
        <dbReference type="Proteomes" id="UP001054902"/>
    </source>
</evidence>
<dbReference type="AlphaFoldDB" id="A0AAD3H3L5"/>
<accession>A0AAD3H3L5</accession>
<keyword evidence="3" id="KW-1185">Reference proteome</keyword>
<comment type="caution">
    <text evidence="2">The sequence shown here is derived from an EMBL/GenBank/DDBJ whole genome shotgun (WGS) entry which is preliminary data.</text>
</comment>